<feature type="region of interest" description="Disordered" evidence="1">
    <location>
        <begin position="1"/>
        <end position="98"/>
    </location>
</feature>
<feature type="compositionally biased region" description="Basic and acidic residues" evidence="1">
    <location>
        <begin position="150"/>
        <end position="164"/>
    </location>
</feature>
<organism evidence="2 3">
    <name type="scientific">Rhynchosporium agropyri</name>
    <dbReference type="NCBI Taxonomy" id="914238"/>
    <lineage>
        <taxon>Eukaryota</taxon>
        <taxon>Fungi</taxon>
        <taxon>Dikarya</taxon>
        <taxon>Ascomycota</taxon>
        <taxon>Pezizomycotina</taxon>
        <taxon>Leotiomycetes</taxon>
        <taxon>Helotiales</taxon>
        <taxon>Ploettnerulaceae</taxon>
        <taxon>Rhynchosporium</taxon>
    </lineage>
</organism>
<dbReference type="AlphaFoldDB" id="A0A1E1JRM8"/>
<evidence type="ECO:0000313" key="3">
    <source>
        <dbReference type="Proteomes" id="UP000178912"/>
    </source>
</evidence>
<reference evidence="3" key="1">
    <citation type="submission" date="2016-03" db="EMBL/GenBank/DDBJ databases">
        <authorList>
            <person name="Guldener U."/>
        </authorList>
    </citation>
    <scope>NUCLEOTIDE SEQUENCE [LARGE SCALE GENOMIC DNA]</scope>
    <source>
        <strain evidence="3">04CH-RAC-A.6.1</strain>
    </source>
</reference>
<sequence length="343" mass="39409">MSSPGAPVPHQRHPSSTPFLSQPSKLELHSSSSSPSRYSTSPNSRPDLKFSTIKLKRDRQTRTRYGNRWFPSLRPRYNPDGKKVRQGSSYPYPSGGNRLAFVRRDEDDEDMDGDKEVSMSVFGDWKEDGRMDREIHEWRRANLLTQTETRNGDKKDEPQGNEIKTEAELGTLEGTGMTGMVSRRNNIDFDFDFIMADRQEHLDHRNPNKKLQRFLPQHYQNSSFEKPFDGKGFDDHYCEIMYIRPIFLTGSYGSMDLRAFHSQIHSSPDCNAVPDEPGALMPNNEGHSLVGPTYRGIRANDFNASLKPRVKMIYACWRDIWSSGLAIPLVDRILSVVWGRYRS</sequence>
<dbReference type="Proteomes" id="UP000178912">
    <property type="component" value="Unassembled WGS sequence"/>
</dbReference>
<protein>
    <submittedName>
        <fullName evidence="2">Uncharacterized protein</fullName>
    </submittedName>
</protein>
<feature type="compositionally biased region" description="Low complexity" evidence="1">
    <location>
        <begin position="21"/>
        <end position="45"/>
    </location>
</feature>
<dbReference type="OrthoDB" id="3557539at2759"/>
<accession>A0A1E1JRM8</accession>
<dbReference type="EMBL" id="FJUX01000001">
    <property type="protein sequence ID" value="CZS88526.1"/>
    <property type="molecule type" value="Genomic_DNA"/>
</dbReference>
<proteinExistence type="predicted"/>
<evidence type="ECO:0000256" key="1">
    <source>
        <dbReference type="SAM" id="MobiDB-lite"/>
    </source>
</evidence>
<gene>
    <name evidence="2" type="ORF">RAG0_00253</name>
</gene>
<keyword evidence="3" id="KW-1185">Reference proteome</keyword>
<evidence type="ECO:0000313" key="2">
    <source>
        <dbReference type="EMBL" id="CZS88526.1"/>
    </source>
</evidence>
<feature type="region of interest" description="Disordered" evidence="1">
    <location>
        <begin position="143"/>
        <end position="164"/>
    </location>
</feature>
<name>A0A1E1JRM8_9HELO</name>